<accession>A0ABU7T403</accession>
<feature type="chain" id="PRO_5046355435" description="Rhodanese domain-containing protein" evidence="1">
    <location>
        <begin position="22"/>
        <end position="190"/>
    </location>
</feature>
<proteinExistence type="predicted"/>
<keyword evidence="1" id="KW-0732">Signal</keyword>
<protein>
    <recommendedName>
        <fullName evidence="2">Rhodanese domain-containing protein</fullName>
    </recommendedName>
</protein>
<dbReference type="NCBIfam" id="TIGR03865">
    <property type="entry name" value="PQQ_CXXCW"/>
    <property type="match status" value="1"/>
</dbReference>
<dbReference type="Pfam" id="PF00581">
    <property type="entry name" value="Rhodanese"/>
    <property type="match status" value="1"/>
</dbReference>
<dbReference type="InterPro" id="IPR001763">
    <property type="entry name" value="Rhodanese-like_dom"/>
</dbReference>
<feature type="signal peptide" evidence="1">
    <location>
        <begin position="1"/>
        <end position="21"/>
    </location>
</feature>
<dbReference type="CDD" id="cd00158">
    <property type="entry name" value="RHOD"/>
    <property type="match status" value="1"/>
</dbReference>
<organism evidence="3 4">
    <name type="scientific">Methylobacterium radiotolerans</name>
    <dbReference type="NCBI Taxonomy" id="31998"/>
    <lineage>
        <taxon>Bacteria</taxon>
        <taxon>Pseudomonadati</taxon>
        <taxon>Pseudomonadota</taxon>
        <taxon>Alphaproteobacteria</taxon>
        <taxon>Hyphomicrobiales</taxon>
        <taxon>Methylobacteriaceae</taxon>
        <taxon>Methylobacterium</taxon>
    </lineage>
</organism>
<gene>
    <name evidence="3" type="ORF">MRSR164_00215</name>
</gene>
<evidence type="ECO:0000313" key="3">
    <source>
        <dbReference type="EMBL" id="MEE7455284.1"/>
    </source>
</evidence>
<feature type="domain" description="Rhodanese" evidence="2">
    <location>
        <begin position="82"/>
        <end position="178"/>
    </location>
</feature>
<dbReference type="SUPFAM" id="SSF52821">
    <property type="entry name" value="Rhodanese/Cell cycle control phosphatase"/>
    <property type="match status" value="1"/>
</dbReference>
<sequence>MRRAALAAAFALAVLASAARADPASDFDSDETTGYRVQNYRAPVTRPVEGGTRIDLATLDSLRDEGAVLIDTMPQRGGTDPATGAWRIIDKRETIPGATWLPETGRGQLEPRLSAYFARHLARLTSGDRGRPIVFFCLADCWMSWNAVKRAAALGYTRLYWFADGTDGWMEAERPLVEAVPPSVPPLEDR</sequence>
<evidence type="ECO:0000259" key="2">
    <source>
        <dbReference type="PROSITE" id="PS50206"/>
    </source>
</evidence>
<comment type="caution">
    <text evidence="3">The sequence shown here is derived from an EMBL/GenBank/DDBJ whole genome shotgun (WGS) entry which is preliminary data.</text>
</comment>
<dbReference type="InterPro" id="IPR036873">
    <property type="entry name" value="Rhodanese-like_dom_sf"/>
</dbReference>
<dbReference type="EMBL" id="MLBY01000001">
    <property type="protein sequence ID" value="MEE7455284.1"/>
    <property type="molecule type" value="Genomic_DNA"/>
</dbReference>
<dbReference type="Gene3D" id="3.40.250.10">
    <property type="entry name" value="Rhodanese-like domain"/>
    <property type="match status" value="1"/>
</dbReference>
<dbReference type="PROSITE" id="PS50206">
    <property type="entry name" value="RHODANESE_3"/>
    <property type="match status" value="1"/>
</dbReference>
<dbReference type="Proteomes" id="UP001349262">
    <property type="component" value="Unassembled WGS sequence"/>
</dbReference>
<name>A0ABU7T403_9HYPH</name>
<reference evidence="3 4" key="1">
    <citation type="journal article" date="2012" name="Genet. Mol. Biol.">
        <title>Analysis of 16S rRNA and mxaF genes revealing insights into Methylobacterium niche-specific plant association.</title>
        <authorList>
            <person name="Dourado M.N."/>
            <person name="Andreote F.D."/>
            <person name="Dini-Andreote F."/>
            <person name="Conti R."/>
            <person name="Araujo J.M."/>
            <person name="Araujo W.L."/>
        </authorList>
    </citation>
    <scope>NUCLEOTIDE SEQUENCE [LARGE SCALE GENOMIC DNA]</scope>
    <source>
        <strain evidence="3 4">SR1.6/4</strain>
    </source>
</reference>
<dbReference type="InterPro" id="IPR022376">
    <property type="entry name" value="PQQ_CXXCW"/>
</dbReference>
<evidence type="ECO:0000313" key="4">
    <source>
        <dbReference type="Proteomes" id="UP001349262"/>
    </source>
</evidence>
<evidence type="ECO:0000256" key="1">
    <source>
        <dbReference type="SAM" id="SignalP"/>
    </source>
</evidence>
<keyword evidence="4" id="KW-1185">Reference proteome</keyword>